<dbReference type="GO" id="GO:0005524">
    <property type="term" value="F:ATP binding"/>
    <property type="evidence" value="ECO:0007669"/>
    <property type="project" value="UniProtKB-KW"/>
</dbReference>
<evidence type="ECO:0000256" key="13">
    <source>
        <dbReference type="ARBA" id="ARBA00023157"/>
    </source>
</evidence>
<dbReference type="NCBIfam" id="TIGR04183">
    <property type="entry name" value="Por_Secre_tail"/>
    <property type="match status" value="1"/>
</dbReference>
<dbReference type="InterPro" id="IPR001791">
    <property type="entry name" value="Laminin_G"/>
</dbReference>
<name>A0A7K3WNG7_9FLAO</name>
<evidence type="ECO:0000256" key="15">
    <source>
        <dbReference type="ARBA" id="ARBA00023180"/>
    </source>
</evidence>
<keyword evidence="8" id="KW-0418">Kinase</keyword>
<evidence type="ECO:0000256" key="7">
    <source>
        <dbReference type="ARBA" id="ARBA00022741"/>
    </source>
</evidence>
<dbReference type="Pfam" id="PF12810">
    <property type="entry name" value="ALK_LTK_GRD"/>
    <property type="match status" value="1"/>
</dbReference>
<evidence type="ECO:0000256" key="5">
    <source>
        <dbReference type="ARBA" id="ARBA00022692"/>
    </source>
</evidence>
<dbReference type="Gene3D" id="2.60.40.740">
    <property type="match status" value="1"/>
</dbReference>
<evidence type="ECO:0000313" key="18">
    <source>
        <dbReference type="Proteomes" id="UP000486602"/>
    </source>
</evidence>
<dbReference type="PANTHER" id="PTHR46343:SF2">
    <property type="entry name" value="SUSHI_VON WILLEBRAND FACTOR TYPE A_EGF_PENTRAXIN DOMAIN-CONTAINING 1"/>
    <property type="match status" value="1"/>
</dbReference>
<keyword evidence="5" id="KW-0812">Transmembrane</keyword>
<dbReference type="Gene3D" id="2.60.120.200">
    <property type="match status" value="1"/>
</dbReference>
<evidence type="ECO:0000256" key="6">
    <source>
        <dbReference type="ARBA" id="ARBA00022729"/>
    </source>
</evidence>
<dbReference type="SUPFAM" id="SSF49299">
    <property type="entry name" value="PKD domain"/>
    <property type="match status" value="1"/>
</dbReference>
<feature type="domain" description="C-type lectin" evidence="16">
    <location>
        <begin position="330"/>
        <end position="430"/>
    </location>
</feature>
<dbReference type="Pfam" id="PF18962">
    <property type="entry name" value="Por_Secre_tail"/>
    <property type="match status" value="1"/>
</dbReference>
<evidence type="ECO:0000256" key="14">
    <source>
        <dbReference type="ARBA" id="ARBA00023170"/>
    </source>
</evidence>
<evidence type="ECO:0000256" key="2">
    <source>
        <dbReference type="ARBA" id="ARBA00011902"/>
    </source>
</evidence>
<dbReference type="SMART" id="SM00034">
    <property type="entry name" value="CLECT"/>
    <property type="match status" value="1"/>
</dbReference>
<comment type="caution">
    <text evidence="17">The sequence shown here is derived from an EMBL/GenBank/DDBJ whole genome shotgun (WGS) entry which is preliminary data.</text>
</comment>
<dbReference type="SUPFAM" id="SSF56436">
    <property type="entry name" value="C-type lectin-like"/>
    <property type="match status" value="1"/>
</dbReference>
<evidence type="ECO:0000256" key="4">
    <source>
        <dbReference type="ARBA" id="ARBA00022679"/>
    </source>
</evidence>
<dbReference type="InterPro" id="IPR025667">
    <property type="entry name" value="SprB_repeat"/>
</dbReference>
<dbReference type="Pfam" id="PF13573">
    <property type="entry name" value="SprB"/>
    <property type="match status" value="2"/>
</dbReference>
<organism evidence="17 18">
    <name type="scientific">Cryomorpha ignava</name>
    <dbReference type="NCBI Taxonomy" id="101383"/>
    <lineage>
        <taxon>Bacteria</taxon>
        <taxon>Pseudomonadati</taxon>
        <taxon>Bacteroidota</taxon>
        <taxon>Flavobacteriia</taxon>
        <taxon>Flavobacteriales</taxon>
        <taxon>Cryomorphaceae</taxon>
        <taxon>Cryomorpha</taxon>
    </lineage>
</organism>
<dbReference type="EC" id="2.7.10.1" evidence="2"/>
<evidence type="ECO:0000256" key="8">
    <source>
        <dbReference type="ARBA" id="ARBA00022777"/>
    </source>
</evidence>
<reference evidence="17 18" key="1">
    <citation type="submission" date="2020-02" db="EMBL/GenBank/DDBJ databases">
        <title>Out from the shadows clarifying the taxonomy of the family Cryomorphaceae and related taxa by utilizing the GTDB taxonomic framework.</title>
        <authorList>
            <person name="Bowman J.P."/>
        </authorList>
    </citation>
    <scope>NUCLEOTIDE SEQUENCE [LARGE SCALE GENOMIC DNA]</scope>
    <source>
        <strain evidence="17 18">QSSC 1-22</strain>
    </source>
</reference>
<keyword evidence="18" id="KW-1185">Reference proteome</keyword>
<protein>
    <recommendedName>
        <fullName evidence="2">receptor protein-tyrosine kinase</fullName>
        <ecNumber evidence="2">2.7.10.1</ecNumber>
    </recommendedName>
</protein>
<proteinExistence type="predicted"/>
<dbReference type="GO" id="GO:0004714">
    <property type="term" value="F:transmembrane receptor protein tyrosine kinase activity"/>
    <property type="evidence" value="ECO:0007669"/>
    <property type="project" value="UniProtKB-EC"/>
</dbReference>
<dbReference type="Pfam" id="PF00059">
    <property type="entry name" value="Lectin_C"/>
    <property type="match status" value="1"/>
</dbReference>
<keyword evidence="15" id="KW-0325">Glycoprotein</keyword>
<evidence type="ECO:0000256" key="3">
    <source>
        <dbReference type="ARBA" id="ARBA00022475"/>
    </source>
</evidence>
<keyword evidence="3" id="KW-1003">Cell membrane</keyword>
<keyword evidence="13" id="KW-1015">Disulfide bond</keyword>
<dbReference type="InterPro" id="IPR016186">
    <property type="entry name" value="C-type_lectin-like/link_sf"/>
</dbReference>
<dbReference type="InterPro" id="IPR013320">
    <property type="entry name" value="ConA-like_dom_sf"/>
</dbReference>
<dbReference type="Gene3D" id="3.10.100.10">
    <property type="entry name" value="Mannose-Binding Protein A, subunit A"/>
    <property type="match status" value="1"/>
</dbReference>
<dbReference type="InterPro" id="IPR013783">
    <property type="entry name" value="Ig-like_fold"/>
</dbReference>
<evidence type="ECO:0000256" key="9">
    <source>
        <dbReference type="ARBA" id="ARBA00022840"/>
    </source>
</evidence>
<evidence type="ECO:0000256" key="1">
    <source>
        <dbReference type="ARBA" id="ARBA00004251"/>
    </source>
</evidence>
<evidence type="ECO:0000313" key="17">
    <source>
        <dbReference type="EMBL" id="NEN23197.1"/>
    </source>
</evidence>
<dbReference type="InterPro" id="IPR055163">
    <property type="entry name" value="ALK/LTK-like_GRD"/>
</dbReference>
<keyword evidence="10" id="KW-1133">Transmembrane helix</keyword>
<keyword evidence="9" id="KW-0067">ATP-binding</keyword>
<dbReference type="Gene3D" id="2.60.40.10">
    <property type="entry name" value="Immunoglobulins"/>
    <property type="match status" value="1"/>
</dbReference>
<dbReference type="Proteomes" id="UP000486602">
    <property type="component" value="Unassembled WGS sequence"/>
</dbReference>
<evidence type="ECO:0000259" key="16">
    <source>
        <dbReference type="PROSITE" id="PS50041"/>
    </source>
</evidence>
<dbReference type="EMBL" id="JAAGVY010000009">
    <property type="protein sequence ID" value="NEN23197.1"/>
    <property type="molecule type" value="Genomic_DNA"/>
</dbReference>
<dbReference type="GO" id="GO:0005975">
    <property type="term" value="P:carbohydrate metabolic process"/>
    <property type="evidence" value="ECO:0007669"/>
    <property type="project" value="UniProtKB-ARBA"/>
</dbReference>
<evidence type="ECO:0000256" key="10">
    <source>
        <dbReference type="ARBA" id="ARBA00022989"/>
    </source>
</evidence>
<sequence length="1683" mass="174313">MNQKFTLKQKWRGAKIVSLVTLFCSLFVFDAISQQVWDFDYTGSAQSLELPAGPFLLEVWGAEGGNGSLAASGGKGGYSVGEFTLSESQTVQIFVGEAGQTTGSGSFNGGGAAGTNYGAEGGGATDVRLSPYAFINRIIVAGGGGGASYGSTPSAGGAGGGLTGLDGSNGNSFTGGKGGTQSAGGQAGCCYGNASPGTFGLGASPGDFHNAGGGGGWYGGGSGAAHSGAGGGSGYTAGLIEAAMIAGNATMPNPTGGDMNGKIGNGFARITQLYSVAVQSLSDASCAETADGSLSVSINGGTPPYTFVWSNGVTTTSGNAISGYTLLGNIGEHSYYRSDAQSGTYDEAQADAESNLGYVASITSAEENAWLMANGVQGGDNIGGSDTAEEGTWVWASGEPFSYSNWSPGEPNNGNIQNNMQMYPDGKWDNVVWAGGPNVRHIMELPGVSKIENLAPGEYTVTVTDANGTETTGTYTVGPDPIEIIFAMTPSSTCDEAGDGALEAQVSGGTAPYSYVWSSGETNALISNKAIGEYTVTVTDANNCASVEATGTITPDDSTDPIVLVKAATIYLDENGDAQVAIEDVNDGSYDDCSLELSLGQTDYNCSHLIPEPASFDGITALTLDGTDDYLTFNSVVPQSPSHTMAAWIKTSTINRSVFGWGGAGVNNYSGMAFQGGNIRYYAGNGTAPIQFVTGSTWVTDGNWHHVAISRSNTGEVKIFVDGNLDASGTVSKYINTVTNSSAGAIFANGSFQLAFDGDIDEFATWPTVLSEEAIAELVCNGPLNPDVYLKFEDGTGSSIATDRSENENHANLVNMDSNESWVDFGDPVITPNCASEITTMLIGIDLSGNMNSARAVLTVLDTIAPVAIAKSQTIYLNGDGEAVLNPADLDNGSTDNCAVESFTASKTLFNCSDLGMNSVVLSASDMSGNSGSAATQVEVLDNTAPTVVVENIDVFLNEDGEAFIVPADVEVSASDNCQIASRVLNLSAFTCADLGQEIEIILTVTDNSGNETQESALISVVESIAPVAVAQGYTIELDENGEADLTSAEVAQFIGSGSSDNCGLDADSHALNQMTFSCEDLGANSLTYSVADASGNSDDAPVTITVVDGIAPVAVAQDLIAELNADGIAVISADDADNGSTDNCSIASRALNTSEFSCENLGEQEVTLTVTDASGNESQAVFTVDVVDQVAPTIPELITMNIYLDENGAAIFDTAPLLAEASDNCGLDAILANGLDEEYIDIDGFPIDCEEVGTNQGLLYVRDTSGNLTEFVLELTVIDTIKPSFNLDFIEIELDVEGNAYLTEAMLMPYASDNCSIAEVAIQIEQFDCSQMGAMQFTEILVYDIHGNAKQHTLEVQVIDVMVPQVQVGNITIELNENGQADLSVDILEMMAEDNCAPTNFVLSQTVFSCADLGSNTLSITVADAAGNTGVAEFMVTVVDNVAPEVVAPQTIKLCEGVPVSYDEIVATDNCSAELSLIDGPQAGDTPEVGDYMVEFEAVDPSGNATSTFVMLAVSPTPVVDLGEDMMVGEGTIVTLVAGESATNEYLWSNGGTGIVYQLVAIEDVTVSVAVTTPEGCSSTDEISISIIDPLGIDDDAAGNSVRFYPNPTRGQMSIALSLTEVATDVQMNITDITGKSVAQRMIQTAKDGDVISLDLSGYAKGIYLVNLKSDSFNLTERVVKQ</sequence>
<dbReference type="GO" id="GO:0005886">
    <property type="term" value="C:plasma membrane"/>
    <property type="evidence" value="ECO:0007669"/>
    <property type="project" value="UniProtKB-SubCell"/>
</dbReference>
<evidence type="ECO:0000256" key="12">
    <source>
        <dbReference type="ARBA" id="ARBA00023137"/>
    </source>
</evidence>
<keyword evidence="12" id="KW-0829">Tyrosine-protein kinase</keyword>
<dbReference type="PANTHER" id="PTHR46343">
    <property type="entry name" value="HYR DOMAIN-CONTAINING PROTEIN"/>
    <property type="match status" value="1"/>
</dbReference>
<dbReference type="SUPFAM" id="SSF49899">
    <property type="entry name" value="Concanavalin A-like lectins/glucanases"/>
    <property type="match status" value="1"/>
</dbReference>
<keyword evidence="11" id="KW-0472">Membrane</keyword>
<dbReference type="InterPro" id="IPR035986">
    <property type="entry name" value="PKD_dom_sf"/>
</dbReference>
<comment type="subcellular location">
    <subcellularLocation>
        <location evidence="1">Cell membrane</location>
        <topology evidence="1">Single-pass type I membrane protein</topology>
    </subcellularLocation>
</comment>
<accession>A0A7K3WNG7</accession>
<gene>
    <name evidence="17" type="ORF">G3O08_06755</name>
</gene>
<dbReference type="RefSeq" id="WP_163284181.1">
    <property type="nucleotide sequence ID" value="NZ_JAAGVY010000009.1"/>
</dbReference>
<keyword evidence="6" id="KW-0732">Signal</keyword>
<dbReference type="GO" id="GO:0004553">
    <property type="term" value="F:hydrolase activity, hydrolyzing O-glycosyl compounds"/>
    <property type="evidence" value="ECO:0007669"/>
    <property type="project" value="UniProtKB-ARBA"/>
</dbReference>
<keyword evidence="14" id="KW-0675">Receptor</keyword>
<keyword evidence="4" id="KW-0808">Transferase</keyword>
<dbReference type="InterPro" id="IPR026444">
    <property type="entry name" value="Secre_tail"/>
</dbReference>
<dbReference type="Pfam" id="PF13385">
    <property type="entry name" value="Laminin_G_3"/>
    <property type="match status" value="1"/>
</dbReference>
<dbReference type="CDD" id="cd00110">
    <property type="entry name" value="LamG"/>
    <property type="match status" value="1"/>
</dbReference>
<evidence type="ECO:0000256" key="11">
    <source>
        <dbReference type="ARBA" id="ARBA00023136"/>
    </source>
</evidence>
<keyword evidence="7" id="KW-0547">Nucleotide-binding</keyword>
<dbReference type="InterPro" id="IPR043555">
    <property type="entry name" value="SRPX-like"/>
</dbReference>
<dbReference type="InterPro" id="IPR016187">
    <property type="entry name" value="CTDL_fold"/>
</dbReference>
<dbReference type="PROSITE" id="PS50041">
    <property type="entry name" value="C_TYPE_LECTIN_2"/>
    <property type="match status" value="1"/>
</dbReference>
<dbReference type="InterPro" id="IPR001304">
    <property type="entry name" value="C-type_lectin-like"/>
</dbReference>